<dbReference type="PANTHER" id="PTHR11731">
    <property type="entry name" value="PROTEASE FAMILY S9B,C DIPEPTIDYL-PEPTIDASE IV-RELATED"/>
    <property type="match status" value="1"/>
</dbReference>
<dbReference type="AlphaFoldDB" id="A0AA37Q850"/>
<dbReference type="InterPro" id="IPR029058">
    <property type="entry name" value="AB_hydrolase_fold"/>
</dbReference>
<dbReference type="Proteomes" id="UP001161325">
    <property type="component" value="Unassembled WGS sequence"/>
</dbReference>
<keyword evidence="6" id="KW-1185">Reference proteome</keyword>
<dbReference type="EMBL" id="BRXS01000002">
    <property type="protein sequence ID" value="GLC24766.1"/>
    <property type="molecule type" value="Genomic_DNA"/>
</dbReference>
<feature type="signal peptide" evidence="2">
    <location>
        <begin position="1"/>
        <end position="22"/>
    </location>
</feature>
<evidence type="ECO:0000313" key="6">
    <source>
        <dbReference type="Proteomes" id="UP001161325"/>
    </source>
</evidence>
<evidence type="ECO:0000256" key="1">
    <source>
        <dbReference type="SAM" id="MobiDB-lite"/>
    </source>
</evidence>
<dbReference type="PANTHER" id="PTHR11731:SF118">
    <property type="entry name" value="BLR1971 PROTEIN"/>
    <property type="match status" value="1"/>
</dbReference>
<feature type="domain" description="Dipeptidylpeptidase IV N-terminal" evidence="4">
    <location>
        <begin position="131"/>
        <end position="447"/>
    </location>
</feature>
<accession>A0AA37Q850</accession>
<keyword evidence="2" id="KW-0732">Signal</keyword>
<dbReference type="InterPro" id="IPR050278">
    <property type="entry name" value="Serine_Prot_S9B/DPPIV"/>
</dbReference>
<dbReference type="SUPFAM" id="SSF53474">
    <property type="entry name" value="alpha/beta-Hydrolases"/>
    <property type="match status" value="1"/>
</dbReference>
<dbReference type="InterPro" id="IPR001375">
    <property type="entry name" value="Peptidase_S9_cat"/>
</dbReference>
<gene>
    <name evidence="5" type="ORF">rosag_12790</name>
</gene>
<dbReference type="InterPro" id="IPR002469">
    <property type="entry name" value="Peptidase_S9B_N"/>
</dbReference>
<dbReference type="Gene3D" id="2.140.10.30">
    <property type="entry name" value="Dipeptidylpeptidase IV, N-terminal domain"/>
    <property type="match status" value="1"/>
</dbReference>
<dbReference type="Gene3D" id="3.40.50.1820">
    <property type="entry name" value="alpha/beta hydrolase"/>
    <property type="match status" value="1"/>
</dbReference>
<dbReference type="GO" id="GO:0006508">
    <property type="term" value="P:proteolysis"/>
    <property type="evidence" value="ECO:0007669"/>
    <property type="project" value="InterPro"/>
</dbReference>
<dbReference type="RefSeq" id="WP_284349211.1">
    <property type="nucleotide sequence ID" value="NZ_BRXS01000002.1"/>
</dbReference>
<proteinExistence type="predicted"/>
<organism evidence="5 6">
    <name type="scientific">Roseisolibacter agri</name>
    <dbReference type="NCBI Taxonomy" id="2014610"/>
    <lineage>
        <taxon>Bacteria</taxon>
        <taxon>Pseudomonadati</taxon>
        <taxon>Gemmatimonadota</taxon>
        <taxon>Gemmatimonadia</taxon>
        <taxon>Gemmatimonadales</taxon>
        <taxon>Gemmatimonadaceae</taxon>
        <taxon>Roseisolibacter</taxon>
    </lineage>
</organism>
<evidence type="ECO:0000259" key="4">
    <source>
        <dbReference type="Pfam" id="PF00930"/>
    </source>
</evidence>
<evidence type="ECO:0000313" key="5">
    <source>
        <dbReference type="EMBL" id="GLC24766.1"/>
    </source>
</evidence>
<feature type="region of interest" description="Disordered" evidence="1">
    <location>
        <begin position="108"/>
        <end position="138"/>
    </location>
</feature>
<feature type="domain" description="Peptidase S9 prolyl oligopeptidase catalytic" evidence="3">
    <location>
        <begin position="536"/>
        <end position="732"/>
    </location>
</feature>
<dbReference type="Pfam" id="PF00930">
    <property type="entry name" value="DPPIV_N"/>
    <property type="match status" value="1"/>
</dbReference>
<evidence type="ECO:0000259" key="3">
    <source>
        <dbReference type="Pfam" id="PF00326"/>
    </source>
</evidence>
<reference evidence="5" key="1">
    <citation type="submission" date="2022-08" db="EMBL/GenBank/DDBJ databases">
        <title>Draft genome sequencing of Roseisolibacter agri AW1220.</title>
        <authorList>
            <person name="Tobiishi Y."/>
            <person name="Tonouchi A."/>
        </authorList>
    </citation>
    <scope>NUCLEOTIDE SEQUENCE</scope>
    <source>
        <strain evidence="5">AW1220</strain>
    </source>
</reference>
<name>A0AA37Q850_9BACT</name>
<evidence type="ECO:0000256" key="2">
    <source>
        <dbReference type="SAM" id="SignalP"/>
    </source>
</evidence>
<dbReference type="GO" id="GO:0008236">
    <property type="term" value="F:serine-type peptidase activity"/>
    <property type="evidence" value="ECO:0007669"/>
    <property type="project" value="InterPro"/>
</dbReference>
<protein>
    <submittedName>
        <fullName evidence="5">Dipeptidyl peptidase IV</fullName>
    </submittedName>
</protein>
<dbReference type="SUPFAM" id="SSF82171">
    <property type="entry name" value="DPP6 N-terminal domain-like"/>
    <property type="match status" value="1"/>
</dbReference>
<sequence length="749" mass="82108">MLRTHHPSLRLAALLLAVPASAGLAQQPAQQPTRTVTAADYQKAERFLAARTASLVSGVAIAPSWLPDGRLSYRVRPATGAPAVIVVDPRTGAKVNCATDAARCAGVPGVGAPTPTPTPMPQGGRRGSAPESRSPDGKKAAFIRDYNVWVRDVASGTETQLTTDGTKEFGYATDNAGWTHSDRAILTWSPDSKKIATFQHDGRGVRDMHLVSTNVGAPRLESWKYPLPGDSVIFRISRVVLNVEGEPKMVRLQMAPDPHRSTVSDHVACSGGTICDLQWFPDGSQLAFVSSARDHKTATFRVADARTGAVRTLFEERSQTQVGDASLDEELWRVLPATNELLWWSQRDNWVHLYLYDLATGKLKNRVTTGDGNVATIVRVDEKARVVYFMGQGKEAGRDPYFQHLYRIGFDGRNQRLLTPEDANHVVSMSPDGAHFVDTYSTPTTPPVTVLRDATGKLVQTLEKADVSRLAAAGWKAPTPIRMKARDGKTDIYGLMYTPTTLDSTKKYPIINHIYPGPQSGSVGTRSFVASRGDNQAVAELGFVVVEIDGMGTPGRSKAFHDAYYGRMIDNTLPDQVAGMKELAQRYRFIDIEKAGIWGHSGGGFATAAAMFTHPEFFKVGISESGNHDNRNYEDDWGERYQGLLTKNGNTDNYANEANQTHAAKLQGKLFLIHGEMDDNVPPYNTQLVVDALVKAGKDFDLLMLPHARHGYGADSPYVMRRRWDYFLRHLQGAEPPKEYPLGAPAIVP</sequence>
<comment type="caution">
    <text evidence="5">The sequence shown here is derived from an EMBL/GenBank/DDBJ whole genome shotgun (WGS) entry which is preliminary data.</text>
</comment>
<feature type="chain" id="PRO_5041222186" evidence="2">
    <location>
        <begin position="23"/>
        <end position="749"/>
    </location>
</feature>
<dbReference type="Pfam" id="PF00326">
    <property type="entry name" value="Peptidase_S9"/>
    <property type="match status" value="1"/>
</dbReference>